<evidence type="ECO:0000313" key="3">
    <source>
        <dbReference type="Proteomes" id="UP000078550"/>
    </source>
</evidence>
<organism evidence="1 4">
    <name type="scientific">Plasmodium ovale wallikeri</name>
    <dbReference type="NCBI Taxonomy" id="864142"/>
    <lineage>
        <taxon>Eukaryota</taxon>
        <taxon>Sar</taxon>
        <taxon>Alveolata</taxon>
        <taxon>Apicomplexa</taxon>
        <taxon>Aconoidasida</taxon>
        <taxon>Haemosporida</taxon>
        <taxon>Plasmodiidae</taxon>
        <taxon>Plasmodium</taxon>
        <taxon>Plasmodium (Plasmodium)</taxon>
    </lineage>
</organism>
<evidence type="ECO:0000313" key="4">
    <source>
        <dbReference type="Proteomes" id="UP000078555"/>
    </source>
</evidence>
<accession>A0A1A8YSL3</accession>
<evidence type="ECO:0000313" key="1">
    <source>
        <dbReference type="EMBL" id="SBT34499.1"/>
    </source>
</evidence>
<sequence length="95" mass="11014">MCHRYRTRKKSDICSIRKMGRGIVYNAEGCPIKCCAFTALRLNAPFLQAKVDAQEHDTTRKRFGRVTQHASCFYRSFHMQMSLLIFASLLCHMPI</sequence>
<dbReference type="EMBL" id="FLRE01000088">
    <property type="protein sequence ID" value="SBT34957.1"/>
    <property type="molecule type" value="Genomic_DNA"/>
</dbReference>
<dbReference type="Proteomes" id="UP000078550">
    <property type="component" value="Unassembled WGS sequence"/>
</dbReference>
<dbReference type="AlphaFoldDB" id="A0A1A8YSL3"/>
<gene>
    <name evidence="1" type="ORF">POVWA1_022740</name>
    <name evidence="2" type="ORF">POVWA2_022530</name>
</gene>
<reference evidence="3 4" key="1">
    <citation type="submission" date="2016-05" db="EMBL/GenBank/DDBJ databases">
        <authorList>
            <person name="Naeem Raeece"/>
        </authorList>
    </citation>
    <scope>NUCLEOTIDE SEQUENCE [LARGE SCALE GENOMIC DNA]</scope>
</reference>
<proteinExistence type="predicted"/>
<dbReference type="Proteomes" id="UP000078555">
    <property type="component" value="Unassembled WGS sequence"/>
</dbReference>
<reference evidence="1" key="2">
    <citation type="submission" date="2016-05" db="EMBL/GenBank/DDBJ databases">
        <authorList>
            <person name="Lavstsen T."/>
            <person name="Jespersen J.S."/>
        </authorList>
    </citation>
    <scope>NUCLEOTIDE SEQUENCE [LARGE SCALE GENOMIC DNA]</scope>
</reference>
<dbReference type="EMBL" id="FLRD01000070">
    <property type="protein sequence ID" value="SBT34499.1"/>
    <property type="molecule type" value="Genomic_DNA"/>
</dbReference>
<protein>
    <submittedName>
        <fullName evidence="1">Uncharacterized protein</fullName>
    </submittedName>
</protein>
<keyword evidence="4" id="KW-1185">Reference proteome</keyword>
<name>A0A1A8YSL3_PLAOA</name>
<evidence type="ECO:0000313" key="2">
    <source>
        <dbReference type="EMBL" id="SBT34957.1"/>
    </source>
</evidence>